<feature type="transmembrane region" description="Helical" evidence="1">
    <location>
        <begin position="133"/>
        <end position="152"/>
    </location>
</feature>
<sequence>MNYIQLAYKGHREFWMFLITACVVGGIFLVNFVFYLFTDPSELDQAYELMKQIPSNISLIINLIPFAFLLALLFILVKFMHQRSILSLTTTRAKVDFGRIFFAFMMVATFTLVTFFIGYSIDSSDLVFQFDPAKFAVLFLISIILFPFQIGLEEYLFRGYLMQHIGVMVKNKWFPLILTSILFGIAHSANPEVAAIGFWKMMIFYIGTGLLLGIMTLMDEGLELALGFHLGNNLLASLLVTADWTALQTDAIFRSTAEPSMSLISEILIPVLVVYPIMLLILAKRYKWSNWKTHLFGKVEEPPKENYKIIE</sequence>
<protein>
    <recommendedName>
        <fullName evidence="2">CAAX prenyl protease 2/Lysostaphin resistance protein A-like domain-containing protein</fullName>
    </recommendedName>
</protein>
<keyword evidence="1" id="KW-1133">Transmembrane helix</keyword>
<feature type="domain" description="CAAX prenyl protease 2/Lysostaphin resistance protein A-like" evidence="2">
    <location>
        <begin position="138"/>
        <end position="235"/>
    </location>
</feature>
<evidence type="ECO:0000313" key="4">
    <source>
        <dbReference type="Proteomes" id="UP000216840"/>
    </source>
</evidence>
<evidence type="ECO:0000259" key="2">
    <source>
        <dbReference type="Pfam" id="PF02517"/>
    </source>
</evidence>
<dbReference type="Proteomes" id="UP000216840">
    <property type="component" value="Unassembled WGS sequence"/>
</dbReference>
<evidence type="ECO:0000313" key="3">
    <source>
        <dbReference type="EMBL" id="OZV69992.1"/>
    </source>
</evidence>
<feature type="transmembrane region" description="Helical" evidence="1">
    <location>
        <begin position="196"/>
        <end position="217"/>
    </location>
</feature>
<dbReference type="RefSeq" id="WP_094967583.1">
    <property type="nucleotide sequence ID" value="NZ_NGJN01000002.1"/>
</dbReference>
<accession>A0A265UXP0</accession>
<dbReference type="Pfam" id="PF02517">
    <property type="entry name" value="Rce1-like"/>
    <property type="match status" value="1"/>
</dbReference>
<keyword evidence="4" id="KW-1185">Reference proteome</keyword>
<comment type="caution">
    <text evidence="3">The sequence shown here is derived from an EMBL/GenBank/DDBJ whole genome shotgun (WGS) entry which is preliminary data.</text>
</comment>
<dbReference type="PANTHER" id="PTHR39430">
    <property type="entry name" value="MEMBRANE-ASSOCIATED PROTEASE-RELATED"/>
    <property type="match status" value="1"/>
</dbReference>
<name>A0A265UXP0_9FLAO</name>
<dbReference type="AlphaFoldDB" id="A0A265UXP0"/>
<proteinExistence type="predicted"/>
<dbReference type="OrthoDB" id="2806188at2"/>
<keyword evidence="1" id="KW-0472">Membrane</keyword>
<gene>
    <name evidence="3" type="ORF">CA834_05075</name>
</gene>
<reference evidence="3 4" key="1">
    <citation type="submission" date="2017-05" db="EMBL/GenBank/DDBJ databases">
        <title>The draft genome sequence of Idiomarina salinarum WNB302.</title>
        <authorList>
            <person name="Sun Y."/>
            <person name="Chen B."/>
            <person name="Du Z."/>
        </authorList>
    </citation>
    <scope>NUCLEOTIDE SEQUENCE [LARGE SCALE GENOMIC DNA]</scope>
    <source>
        <strain evidence="3 4">WNB302</strain>
    </source>
</reference>
<dbReference type="EMBL" id="NGJN01000002">
    <property type="protein sequence ID" value="OZV69992.1"/>
    <property type="molecule type" value="Genomic_DNA"/>
</dbReference>
<organism evidence="3 4">
    <name type="scientific">Winogradskyella aurantia</name>
    <dbReference type="NCBI Taxonomy" id="1915063"/>
    <lineage>
        <taxon>Bacteria</taxon>
        <taxon>Pseudomonadati</taxon>
        <taxon>Bacteroidota</taxon>
        <taxon>Flavobacteriia</taxon>
        <taxon>Flavobacteriales</taxon>
        <taxon>Flavobacteriaceae</taxon>
        <taxon>Winogradskyella</taxon>
    </lineage>
</organism>
<dbReference type="InterPro" id="IPR003675">
    <property type="entry name" value="Rce1/LyrA-like_dom"/>
</dbReference>
<feature type="transmembrane region" description="Helical" evidence="1">
    <location>
        <begin position="173"/>
        <end position="190"/>
    </location>
</feature>
<dbReference type="PANTHER" id="PTHR39430:SF1">
    <property type="entry name" value="PROTEASE"/>
    <property type="match status" value="1"/>
</dbReference>
<dbReference type="GO" id="GO:0004175">
    <property type="term" value="F:endopeptidase activity"/>
    <property type="evidence" value="ECO:0007669"/>
    <property type="project" value="UniProtKB-ARBA"/>
</dbReference>
<feature type="transmembrane region" description="Helical" evidence="1">
    <location>
        <begin position="100"/>
        <end position="121"/>
    </location>
</feature>
<evidence type="ECO:0000256" key="1">
    <source>
        <dbReference type="SAM" id="Phobius"/>
    </source>
</evidence>
<dbReference type="GO" id="GO:0080120">
    <property type="term" value="P:CAAX-box protein maturation"/>
    <property type="evidence" value="ECO:0007669"/>
    <property type="project" value="UniProtKB-ARBA"/>
</dbReference>
<feature type="transmembrane region" description="Helical" evidence="1">
    <location>
        <begin position="262"/>
        <end position="283"/>
    </location>
</feature>
<feature type="transmembrane region" description="Helical" evidence="1">
    <location>
        <begin position="224"/>
        <end position="242"/>
    </location>
</feature>
<feature type="transmembrane region" description="Helical" evidence="1">
    <location>
        <begin position="14"/>
        <end position="37"/>
    </location>
</feature>
<keyword evidence="1" id="KW-0812">Transmembrane</keyword>
<feature type="transmembrane region" description="Helical" evidence="1">
    <location>
        <begin position="57"/>
        <end position="79"/>
    </location>
</feature>